<dbReference type="Gene3D" id="1.20.1070.10">
    <property type="entry name" value="Rhodopsin 7-helix transmembrane proteins"/>
    <property type="match status" value="1"/>
</dbReference>
<keyword evidence="6 11" id="KW-0472">Membrane</keyword>
<comment type="similarity">
    <text evidence="10">Belongs to the chemokine-like receptor (CMKLR) family.</text>
</comment>
<accession>A0A3Q2Z8D0</accession>
<dbReference type="AlphaFoldDB" id="A0A3Q2Z8D0"/>
<feature type="transmembrane region" description="Helical" evidence="11">
    <location>
        <begin position="260"/>
        <end position="281"/>
    </location>
</feature>
<dbReference type="GO" id="GO:0006935">
    <property type="term" value="P:chemotaxis"/>
    <property type="evidence" value="ECO:0007669"/>
    <property type="project" value="UniProtKB-KW"/>
</dbReference>
<reference evidence="13" key="1">
    <citation type="submission" date="2025-08" db="UniProtKB">
        <authorList>
            <consortium name="Ensembl"/>
        </authorList>
    </citation>
    <scope>IDENTIFICATION</scope>
</reference>
<evidence type="ECO:0000256" key="7">
    <source>
        <dbReference type="ARBA" id="ARBA00023157"/>
    </source>
</evidence>
<comment type="subcellular location">
    <subcellularLocation>
        <location evidence="1">Membrane</location>
        <topology evidence="1">Multi-pass membrane protein</topology>
    </subcellularLocation>
</comment>
<dbReference type="GO" id="GO:0006954">
    <property type="term" value="P:inflammatory response"/>
    <property type="evidence" value="ECO:0007669"/>
    <property type="project" value="TreeGrafter"/>
</dbReference>
<keyword evidence="14" id="KW-1185">Reference proteome</keyword>
<evidence type="ECO:0000256" key="10">
    <source>
        <dbReference type="ARBA" id="ARBA00025736"/>
    </source>
</evidence>
<sequence length="323" mass="36272">FLFKFLQKLPLVLSASKGGNMDTLSVVLNTLTILLGIPGNSFVIWVAGVKANVLNVWLVNLAVADVVFCFTRIFSLVKKLFLDHWPFGLFICKFNGFFKYANMFCSVFMLAVISVDRAVCIWFPVFTRRHRTVCHARVVAVCVWAAAVVFSTPYFFYRQVFLSAKNLSKCTVEEVKDADARTALYFIRFLCGFALPFLVILGCYILAGVGIRRIRLSGKSRPLRVLALLVAAFFLCWAPYHGLLMLRMVDSKSSAVKTWLPFAKGVAYFNSCVNPLLYFFVGLKMKGRSKKSLTGLYKRALADEVDGQSGQTNDDSVESQSRM</sequence>
<feature type="transmembrane region" description="Helical" evidence="11">
    <location>
        <begin position="26"/>
        <end position="47"/>
    </location>
</feature>
<dbReference type="Pfam" id="PF00001">
    <property type="entry name" value="7tm_1"/>
    <property type="match status" value="1"/>
</dbReference>
<evidence type="ECO:0000256" key="3">
    <source>
        <dbReference type="ARBA" id="ARBA00022692"/>
    </source>
</evidence>
<dbReference type="FunFam" id="1.20.1070.10:FF:000034">
    <property type="entry name" value="G-protein coupled receptor 1"/>
    <property type="match status" value="1"/>
</dbReference>
<keyword evidence="4 11" id="KW-1133">Transmembrane helix</keyword>
<dbReference type="GeneTree" id="ENSGT01020000230438"/>
<evidence type="ECO:0000256" key="1">
    <source>
        <dbReference type="ARBA" id="ARBA00004141"/>
    </source>
</evidence>
<dbReference type="GO" id="GO:0004875">
    <property type="term" value="F:complement receptor activity"/>
    <property type="evidence" value="ECO:0007669"/>
    <property type="project" value="TreeGrafter"/>
</dbReference>
<keyword evidence="9" id="KW-0807">Transducer</keyword>
<keyword evidence="5" id="KW-0297">G-protein coupled receptor</keyword>
<keyword evidence="7" id="KW-1015">Disulfide bond</keyword>
<dbReference type="GO" id="GO:0005886">
    <property type="term" value="C:plasma membrane"/>
    <property type="evidence" value="ECO:0007669"/>
    <property type="project" value="TreeGrafter"/>
</dbReference>
<dbReference type="PANTHER" id="PTHR24225:SF48">
    <property type="entry name" value="C3A ANAPHYLATOXIN CHEMOTACTIC RECEPTOR-RELATED"/>
    <property type="match status" value="1"/>
</dbReference>
<evidence type="ECO:0000256" key="4">
    <source>
        <dbReference type="ARBA" id="ARBA00022989"/>
    </source>
</evidence>
<keyword evidence="3 11" id="KW-0812">Transmembrane</keyword>
<reference evidence="13" key="2">
    <citation type="submission" date="2025-09" db="UniProtKB">
        <authorList>
            <consortium name="Ensembl"/>
        </authorList>
    </citation>
    <scope>IDENTIFICATION</scope>
</reference>
<evidence type="ECO:0000256" key="2">
    <source>
        <dbReference type="ARBA" id="ARBA00022500"/>
    </source>
</evidence>
<dbReference type="InterPro" id="IPR000826">
    <property type="entry name" value="Formyl_rcpt-rel"/>
</dbReference>
<feature type="transmembrane region" description="Helical" evidence="11">
    <location>
        <begin position="54"/>
        <end position="77"/>
    </location>
</feature>
<organism evidence="13 14">
    <name type="scientific">Hippocampus comes</name>
    <name type="common">Tiger tail seahorse</name>
    <dbReference type="NCBI Taxonomy" id="109280"/>
    <lineage>
        <taxon>Eukaryota</taxon>
        <taxon>Metazoa</taxon>
        <taxon>Chordata</taxon>
        <taxon>Craniata</taxon>
        <taxon>Vertebrata</taxon>
        <taxon>Euteleostomi</taxon>
        <taxon>Actinopterygii</taxon>
        <taxon>Neopterygii</taxon>
        <taxon>Teleostei</taxon>
        <taxon>Neoteleostei</taxon>
        <taxon>Acanthomorphata</taxon>
        <taxon>Syngnathiaria</taxon>
        <taxon>Syngnathiformes</taxon>
        <taxon>Syngnathoidei</taxon>
        <taxon>Syngnathidae</taxon>
        <taxon>Hippocampus</taxon>
    </lineage>
</organism>
<evidence type="ECO:0000256" key="11">
    <source>
        <dbReference type="SAM" id="Phobius"/>
    </source>
</evidence>
<evidence type="ECO:0000256" key="9">
    <source>
        <dbReference type="ARBA" id="ARBA00023224"/>
    </source>
</evidence>
<keyword evidence="2" id="KW-0145">Chemotaxis</keyword>
<dbReference type="Ensembl" id="ENSHCOT00000025090.1">
    <property type="protein sequence ID" value="ENSHCOP00000028201.1"/>
    <property type="gene ID" value="ENSHCOG00000020662.1"/>
</dbReference>
<evidence type="ECO:0000256" key="5">
    <source>
        <dbReference type="ARBA" id="ARBA00023040"/>
    </source>
</evidence>
<proteinExistence type="inferred from homology"/>
<feature type="transmembrane region" description="Helical" evidence="11">
    <location>
        <begin position="185"/>
        <end position="211"/>
    </location>
</feature>
<feature type="domain" description="G-protein coupled receptors family 1 profile" evidence="12">
    <location>
        <begin position="19"/>
        <end position="278"/>
    </location>
</feature>
<protein>
    <submittedName>
        <fullName evidence="13">Si:dkey-211g8.1</fullName>
    </submittedName>
</protein>
<evidence type="ECO:0000313" key="14">
    <source>
        <dbReference type="Proteomes" id="UP000264820"/>
    </source>
</evidence>
<dbReference type="InterPro" id="IPR017452">
    <property type="entry name" value="GPCR_Rhodpsn_7TM"/>
</dbReference>
<feature type="transmembrane region" description="Helical" evidence="11">
    <location>
        <begin position="97"/>
        <end position="126"/>
    </location>
</feature>
<dbReference type="OMA" id="DHWPFGI"/>
<evidence type="ECO:0000256" key="8">
    <source>
        <dbReference type="ARBA" id="ARBA00023170"/>
    </source>
</evidence>
<evidence type="ECO:0000259" key="12">
    <source>
        <dbReference type="PROSITE" id="PS50262"/>
    </source>
</evidence>
<dbReference type="PANTHER" id="PTHR24225">
    <property type="entry name" value="CHEMOTACTIC RECEPTOR"/>
    <property type="match status" value="1"/>
</dbReference>
<feature type="transmembrane region" description="Helical" evidence="11">
    <location>
        <begin position="138"/>
        <end position="157"/>
    </location>
</feature>
<dbReference type="GO" id="GO:0004930">
    <property type="term" value="F:G protein-coupled receptor activity"/>
    <property type="evidence" value="ECO:0007669"/>
    <property type="project" value="UniProtKB-KW"/>
</dbReference>
<feature type="transmembrane region" description="Helical" evidence="11">
    <location>
        <begin position="223"/>
        <end position="240"/>
    </location>
</feature>
<dbReference type="InterPro" id="IPR000276">
    <property type="entry name" value="GPCR_Rhodpsn"/>
</dbReference>
<dbReference type="PRINTS" id="PR00237">
    <property type="entry name" value="GPCRRHODOPSN"/>
</dbReference>
<dbReference type="SUPFAM" id="SSF81321">
    <property type="entry name" value="Family A G protein-coupled receptor-like"/>
    <property type="match status" value="1"/>
</dbReference>
<name>A0A3Q2Z8D0_HIPCM</name>
<keyword evidence="8" id="KW-0675">Receptor</keyword>
<dbReference type="GO" id="GO:0007204">
    <property type="term" value="P:positive regulation of cytosolic calcium ion concentration"/>
    <property type="evidence" value="ECO:0007669"/>
    <property type="project" value="TreeGrafter"/>
</dbReference>
<dbReference type="Proteomes" id="UP000264820">
    <property type="component" value="Unplaced"/>
</dbReference>
<dbReference type="GO" id="GO:0007200">
    <property type="term" value="P:phospholipase C-activating G protein-coupled receptor signaling pathway"/>
    <property type="evidence" value="ECO:0007669"/>
    <property type="project" value="TreeGrafter"/>
</dbReference>
<evidence type="ECO:0000313" key="13">
    <source>
        <dbReference type="Ensembl" id="ENSHCOP00000028201.1"/>
    </source>
</evidence>
<dbReference type="PROSITE" id="PS50262">
    <property type="entry name" value="G_PROTEIN_RECEP_F1_2"/>
    <property type="match status" value="1"/>
</dbReference>
<evidence type="ECO:0000256" key="6">
    <source>
        <dbReference type="ARBA" id="ARBA00023136"/>
    </source>
</evidence>